<accession>A0ABZ2K0E2</accession>
<evidence type="ECO:0000313" key="3">
    <source>
        <dbReference type="EMBL" id="WXA90818.1"/>
    </source>
</evidence>
<dbReference type="RefSeq" id="WP_394841438.1">
    <property type="nucleotide sequence ID" value="NZ_CP089982.1"/>
</dbReference>
<organism evidence="3 4">
    <name type="scientific">Pendulispora brunnea</name>
    <dbReference type="NCBI Taxonomy" id="2905690"/>
    <lineage>
        <taxon>Bacteria</taxon>
        <taxon>Pseudomonadati</taxon>
        <taxon>Myxococcota</taxon>
        <taxon>Myxococcia</taxon>
        <taxon>Myxococcales</taxon>
        <taxon>Sorangiineae</taxon>
        <taxon>Pendulisporaceae</taxon>
        <taxon>Pendulispora</taxon>
    </lineage>
</organism>
<name>A0ABZ2K0E2_9BACT</name>
<dbReference type="EMBL" id="CP089982">
    <property type="protein sequence ID" value="WXA90818.1"/>
    <property type="molecule type" value="Genomic_DNA"/>
</dbReference>
<protein>
    <submittedName>
        <fullName evidence="3">DUF6351 family protein</fullName>
    </submittedName>
</protein>
<feature type="domain" description="DUF6351" evidence="2">
    <location>
        <begin position="66"/>
        <end position="746"/>
    </location>
</feature>
<evidence type="ECO:0000256" key="1">
    <source>
        <dbReference type="SAM" id="MobiDB-lite"/>
    </source>
</evidence>
<keyword evidence="4" id="KW-1185">Reference proteome</keyword>
<feature type="region of interest" description="Disordered" evidence="1">
    <location>
        <begin position="1"/>
        <end position="57"/>
    </location>
</feature>
<dbReference type="Proteomes" id="UP001379533">
    <property type="component" value="Chromosome"/>
</dbReference>
<dbReference type="Pfam" id="PF19878">
    <property type="entry name" value="DUF6351"/>
    <property type="match status" value="1"/>
</dbReference>
<sequence>MTPLSLVLGAGCSPAHEDVSEDVSEHTLALEQSGESGESGEGGTTVQADFHTRKTPPRAKGQFDVITLSSLPDAVTGGDVLVGLRGLSAADQYTVQRNGVDVTAAFGRGSDGEVRGLVTGLIVGNNRIEALATGPNGKRRAVLGVINYPITGPVISGPHQSPFLCQTRESGLGDPLDSDCSVETRYEWFYRTNASSPSDYKPLANPYEAYPADVARIRTKDGRDVPFVVRVESATINRGIARIAVLDDPHARGPEAPFDAAGWNHRVYYFFGALCGVGYHQGINTPGTVLGVASPGEPFDFGALLGVEDRLRQGDAIVHSTLSTFGVQCNALMGIESAMMVLEHITERYGIISATVGSGGSGAAIQQYNAINNAPGLLSGALPVATFVDVWTTYTTVADCGLLTHYYQTHAPSWDEEKKGAVEGHDPPRSAPRTGICQSWSIPELQGILDPKNGCDPSVPYALRYDPVTNPHGARCTLQDANVNVVGRDPVTGFARRPIDNTGVQYGLDAFNRGRITAAEFIDLNRHIGGFDIDGHFAPARMVMHPDTESAIYRTGQIIGRGALDETPVMDMGLYLDLIPLANIHDAVRPFSVRARLRRYSGIDAGQSIWRGSSVTPPDAYQALARWLEVLDVMPYGTGSLDRARAVAYSKPFAAGDRCFIDTPHGRVQVPENFDAAIGPCAVFFPVSRTPRIAAGMPLTDDVLRCQRKPVDRRDYLAPLSEAQFAELQSIFPDGVCDYTKRAARDVDHSILWPTIGAETLHPPTGLTYRVARSVAVP</sequence>
<dbReference type="InterPro" id="IPR045556">
    <property type="entry name" value="DUF6351"/>
</dbReference>
<gene>
    <name evidence="3" type="ORF">LZC95_30740</name>
</gene>
<evidence type="ECO:0000313" key="4">
    <source>
        <dbReference type="Proteomes" id="UP001379533"/>
    </source>
</evidence>
<reference evidence="3 4" key="1">
    <citation type="submission" date="2021-12" db="EMBL/GenBank/DDBJ databases">
        <title>Discovery of the Pendulisporaceae a myxobacterial family with distinct sporulation behavior and unique specialized metabolism.</title>
        <authorList>
            <person name="Garcia R."/>
            <person name="Popoff A."/>
            <person name="Bader C.D."/>
            <person name="Loehr J."/>
            <person name="Walesch S."/>
            <person name="Walt C."/>
            <person name="Boldt J."/>
            <person name="Bunk B."/>
            <person name="Haeckl F.J.F.P.J."/>
            <person name="Gunesch A.P."/>
            <person name="Birkelbach J."/>
            <person name="Nuebel U."/>
            <person name="Pietschmann T."/>
            <person name="Bach T."/>
            <person name="Mueller R."/>
        </authorList>
    </citation>
    <scope>NUCLEOTIDE SEQUENCE [LARGE SCALE GENOMIC DNA]</scope>
    <source>
        <strain evidence="3 4">MSr12523</strain>
    </source>
</reference>
<evidence type="ECO:0000259" key="2">
    <source>
        <dbReference type="Pfam" id="PF19878"/>
    </source>
</evidence>
<proteinExistence type="predicted"/>